<evidence type="ECO:0000256" key="3">
    <source>
        <dbReference type="SAM" id="MobiDB-lite"/>
    </source>
</evidence>
<gene>
    <name evidence="4" type="ORF">KI688_008078</name>
</gene>
<dbReference type="EMBL" id="JAHRHY010000003">
    <property type="protein sequence ID" value="KAG9070540.1"/>
    <property type="molecule type" value="Genomic_DNA"/>
</dbReference>
<feature type="compositionally biased region" description="Low complexity" evidence="3">
    <location>
        <begin position="39"/>
        <end position="61"/>
    </location>
</feature>
<organism evidence="4 5">
    <name type="scientific">Linnemannia hyalina</name>
    <dbReference type="NCBI Taxonomy" id="64524"/>
    <lineage>
        <taxon>Eukaryota</taxon>
        <taxon>Fungi</taxon>
        <taxon>Fungi incertae sedis</taxon>
        <taxon>Mucoromycota</taxon>
        <taxon>Mortierellomycotina</taxon>
        <taxon>Mortierellomycetes</taxon>
        <taxon>Mortierellales</taxon>
        <taxon>Mortierellaceae</taxon>
        <taxon>Linnemannia</taxon>
    </lineage>
</organism>
<evidence type="ECO:0008006" key="6">
    <source>
        <dbReference type="Google" id="ProtNLM"/>
    </source>
</evidence>
<dbReference type="Proteomes" id="UP000707451">
    <property type="component" value="Unassembled WGS sequence"/>
</dbReference>
<dbReference type="GO" id="GO:0005525">
    <property type="term" value="F:GTP binding"/>
    <property type="evidence" value="ECO:0007669"/>
    <property type="project" value="UniProtKB-KW"/>
</dbReference>
<accession>A0A9P8BW64</accession>
<dbReference type="SMART" id="SM00175">
    <property type="entry name" value="RAB"/>
    <property type="match status" value="1"/>
</dbReference>
<dbReference type="PANTHER" id="PTHR24070">
    <property type="entry name" value="RAS, DI-RAS, AND RHEB FAMILY MEMBERS OF SMALL GTPASE SUPERFAMILY"/>
    <property type="match status" value="1"/>
</dbReference>
<dbReference type="Gene3D" id="3.40.50.300">
    <property type="entry name" value="P-loop containing nucleotide triphosphate hydrolases"/>
    <property type="match status" value="1"/>
</dbReference>
<feature type="compositionally biased region" description="Basic and acidic residues" evidence="3">
    <location>
        <begin position="110"/>
        <end position="128"/>
    </location>
</feature>
<feature type="compositionally biased region" description="Low complexity" evidence="3">
    <location>
        <begin position="368"/>
        <end position="381"/>
    </location>
</feature>
<proteinExistence type="predicted"/>
<dbReference type="SMART" id="SM00174">
    <property type="entry name" value="RHO"/>
    <property type="match status" value="1"/>
</dbReference>
<dbReference type="PRINTS" id="PR00449">
    <property type="entry name" value="RASTRNSFRMNG"/>
</dbReference>
<comment type="caution">
    <text evidence="4">The sequence shown here is derived from an EMBL/GenBank/DDBJ whole genome shotgun (WGS) entry which is preliminary data.</text>
</comment>
<feature type="compositionally biased region" description="Basic and acidic residues" evidence="3">
    <location>
        <begin position="175"/>
        <end position="189"/>
    </location>
</feature>
<feature type="region of interest" description="Disordered" evidence="3">
    <location>
        <begin position="1"/>
        <end position="145"/>
    </location>
</feature>
<evidence type="ECO:0000313" key="5">
    <source>
        <dbReference type="Proteomes" id="UP000707451"/>
    </source>
</evidence>
<dbReference type="SUPFAM" id="SSF52540">
    <property type="entry name" value="P-loop containing nucleoside triphosphate hydrolases"/>
    <property type="match status" value="1"/>
</dbReference>
<keyword evidence="2" id="KW-0342">GTP-binding</keyword>
<dbReference type="GO" id="GO:0003924">
    <property type="term" value="F:GTPase activity"/>
    <property type="evidence" value="ECO:0007669"/>
    <property type="project" value="InterPro"/>
</dbReference>
<dbReference type="CDD" id="cd00876">
    <property type="entry name" value="Ras"/>
    <property type="match status" value="1"/>
</dbReference>
<evidence type="ECO:0000256" key="1">
    <source>
        <dbReference type="ARBA" id="ARBA00022741"/>
    </source>
</evidence>
<feature type="region of interest" description="Disordered" evidence="3">
    <location>
        <begin position="231"/>
        <end position="250"/>
    </location>
</feature>
<feature type="compositionally biased region" description="Low complexity" evidence="3">
    <location>
        <begin position="512"/>
        <end position="534"/>
    </location>
</feature>
<dbReference type="InterPro" id="IPR001806">
    <property type="entry name" value="Small_GTPase"/>
</dbReference>
<feature type="compositionally biased region" description="Polar residues" evidence="3">
    <location>
        <begin position="471"/>
        <end position="486"/>
    </location>
</feature>
<feature type="region of interest" description="Disordered" evidence="3">
    <location>
        <begin position="368"/>
        <end position="388"/>
    </location>
</feature>
<feature type="compositionally biased region" description="Polar residues" evidence="3">
    <location>
        <begin position="427"/>
        <end position="451"/>
    </location>
</feature>
<evidence type="ECO:0000313" key="4">
    <source>
        <dbReference type="EMBL" id="KAG9070540.1"/>
    </source>
</evidence>
<dbReference type="SMART" id="SM00173">
    <property type="entry name" value="RAS"/>
    <property type="match status" value="1"/>
</dbReference>
<reference evidence="4" key="1">
    <citation type="submission" date="2021-06" db="EMBL/GenBank/DDBJ databases">
        <title>Genome Sequence of Mortierella hyaline Strain SCG-10, a Cold-Adapted, Nitrate-Reducing Fungus Isolated from Soil in Minnesota, USA.</title>
        <authorList>
            <person name="Aldossari N."/>
        </authorList>
    </citation>
    <scope>NUCLEOTIDE SEQUENCE</scope>
    <source>
        <strain evidence="4">SCG-10</strain>
    </source>
</reference>
<feature type="region of interest" description="Disordered" evidence="3">
    <location>
        <begin position="412"/>
        <end position="491"/>
    </location>
</feature>
<dbReference type="InterPro" id="IPR005225">
    <property type="entry name" value="Small_GTP-bd"/>
</dbReference>
<name>A0A9P8BW64_9FUNG</name>
<sequence length="799" mass="88178">MHGQEHQQEQSPPPLSSSPSSSASAKFASIIRRHRRQQQEPSSTSQQQQQHQQQQTRQQQSAKSLVNVLLTGTLQGKRNKSHIFKGKDKEGRQKEQQHQQEQDQQLQVNEKNRSDFQQHQQKEIKREIATTTARTSTTSTTMCGKDDVGIVEVSSPHEEQPWHQELSALSPTMQQEKKWHEHEGKKEEQSMDGDAFVSERVRTRIKKMSGLSSSLTLPSFLFKNGDRGLRQRQGLPTPTGDPSQIINTDADNDGRALVSLTDTAKATATAARDRGASTTATRSRRKNKGFLFFSSVLPATAGAAKRRSSHGDLIVDSPLSSPIATMSTTHSAAAAAISPRSHSLASSSFPPFLSNNIINDNDNDFSFFYPSSSSPPSSSPNDDTDDVEAQRSRLNAIRYSWYEQFQSAGDPALIPSSTLPSHKEVQRSNTADPATTSTDNNVVISKNPSQYTDNTTFTSTTSGTTPTNSSRLRSSGYDQSRNSRASSAFLDQETTRTWRGLLASVRQLSHDTSTTGSSTHTSASATSLSSSAQSFNEKDQRQSRKTKHDSHQSQHRESRRHSKHRNSDDASTIRAIGSFFARRPSFSSQHKVTTATASSSTIDLEKRAMMTKSPPRKLTILVVGDGAVGKSALTLRFLRDQFSNEYDPTIEDSYCKHIEVDGQDYTLELTDTAGQSEYRDQWDDHFMRTGDGFICVYSIASMSSFQELVGVRDQIWRAKGSRRVPIVITGNKCDLEDGGERQVHTDVGALFAERSNALFVETRLVNSSERLNVLESGQDTATAISTATTITTTTAPTAK</sequence>
<keyword evidence="1" id="KW-0547">Nucleotide-binding</keyword>
<dbReference type="GO" id="GO:0016020">
    <property type="term" value="C:membrane"/>
    <property type="evidence" value="ECO:0007669"/>
    <property type="project" value="InterPro"/>
</dbReference>
<dbReference type="Pfam" id="PF00071">
    <property type="entry name" value="Ras"/>
    <property type="match status" value="1"/>
</dbReference>
<feature type="compositionally biased region" description="Low complexity" evidence="3">
    <location>
        <begin position="129"/>
        <end position="141"/>
    </location>
</feature>
<dbReference type="AlphaFoldDB" id="A0A9P8BW64"/>
<dbReference type="InterPro" id="IPR027417">
    <property type="entry name" value="P-loop_NTPase"/>
</dbReference>
<dbReference type="OrthoDB" id="5976022at2759"/>
<dbReference type="InterPro" id="IPR020849">
    <property type="entry name" value="Small_GTPase_Ras-type"/>
</dbReference>
<feature type="region of interest" description="Disordered" evidence="3">
    <location>
        <begin position="509"/>
        <end position="571"/>
    </location>
</feature>
<feature type="compositionally biased region" description="Low complexity" evidence="3">
    <location>
        <begin position="452"/>
        <end position="470"/>
    </location>
</feature>
<feature type="region of interest" description="Disordered" evidence="3">
    <location>
        <begin position="172"/>
        <end position="192"/>
    </location>
</feature>
<feature type="compositionally biased region" description="Basic and acidic residues" evidence="3">
    <location>
        <begin position="85"/>
        <end position="101"/>
    </location>
</feature>
<feature type="compositionally biased region" description="Low complexity" evidence="3">
    <location>
        <begin position="17"/>
        <end position="29"/>
    </location>
</feature>
<keyword evidence="5" id="KW-1185">Reference proteome</keyword>
<dbReference type="NCBIfam" id="TIGR00231">
    <property type="entry name" value="small_GTP"/>
    <property type="match status" value="1"/>
</dbReference>
<dbReference type="GO" id="GO:0007165">
    <property type="term" value="P:signal transduction"/>
    <property type="evidence" value="ECO:0007669"/>
    <property type="project" value="InterPro"/>
</dbReference>
<evidence type="ECO:0000256" key="2">
    <source>
        <dbReference type="ARBA" id="ARBA00023134"/>
    </source>
</evidence>
<feature type="compositionally biased region" description="Polar residues" evidence="3">
    <location>
        <begin position="234"/>
        <end position="249"/>
    </location>
</feature>
<dbReference type="PROSITE" id="PS51419">
    <property type="entry name" value="RAB"/>
    <property type="match status" value="1"/>
</dbReference>
<dbReference type="PROSITE" id="PS51421">
    <property type="entry name" value="RAS"/>
    <property type="match status" value="1"/>
</dbReference>
<protein>
    <recommendedName>
        <fullName evidence="6">Ras-domain-containing protein</fullName>
    </recommendedName>
</protein>